<dbReference type="InterPro" id="IPR050766">
    <property type="entry name" value="Bact_Lucif_Oxidored"/>
</dbReference>
<dbReference type="EMBL" id="LSFN01000005">
    <property type="protein sequence ID" value="OAB76288.1"/>
    <property type="molecule type" value="Genomic_DNA"/>
</dbReference>
<keyword evidence="4" id="KW-1185">Reference proteome</keyword>
<evidence type="ECO:0000256" key="1">
    <source>
        <dbReference type="ARBA" id="ARBA00007789"/>
    </source>
</evidence>
<accession>A0A167F809</accession>
<dbReference type="GO" id="GO:0005829">
    <property type="term" value="C:cytosol"/>
    <property type="evidence" value="ECO:0007669"/>
    <property type="project" value="TreeGrafter"/>
</dbReference>
<dbReference type="KEGG" id="pcx:LPB68_01160"/>
<evidence type="ECO:0000313" key="4">
    <source>
        <dbReference type="Proteomes" id="UP000077134"/>
    </source>
</evidence>
<dbReference type="SUPFAM" id="SSF51679">
    <property type="entry name" value="Bacterial luciferase-like"/>
    <property type="match status" value="1"/>
</dbReference>
<gene>
    <name evidence="3" type="ORF">PNBC_02365</name>
</gene>
<evidence type="ECO:0000259" key="2">
    <source>
        <dbReference type="Pfam" id="PF00296"/>
    </source>
</evidence>
<dbReference type="InterPro" id="IPR019949">
    <property type="entry name" value="CmoO-like"/>
</dbReference>
<dbReference type="Gene3D" id="3.20.20.30">
    <property type="entry name" value="Luciferase-like domain"/>
    <property type="match status" value="1"/>
</dbReference>
<dbReference type="Proteomes" id="UP000077134">
    <property type="component" value="Unassembled WGS sequence"/>
</dbReference>
<dbReference type="PANTHER" id="PTHR30137">
    <property type="entry name" value="LUCIFERASE-LIKE MONOOXYGENASE"/>
    <property type="match status" value="1"/>
</dbReference>
<dbReference type="OrthoDB" id="9780518at2"/>
<name>A0A167F809_9BACL</name>
<dbReference type="RefSeq" id="WP_068654866.1">
    <property type="nucleotide sequence ID" value="NZ_CP017770.1"/>
</dbReference>
<comment type="caution">
    <text evidence="3">The sequence shown here is derived from an EMBL/GenBank/DDBJ whole genome shotgun (WGS) entry which is preliminary data.</text>
</comment>
<dbReference type="Pfam" id="PF00296">
    <property type="entry name" value="Bac_luciferase"/>
    <property type="match status" value="1"/>
</dbReference>
<dbReference type="GO" id="GO:0016705">
    <property type="term" value="F:oxidoreductase activity, acting on paired donors, with incorporation or reduction of molecular oxygen"/>
    <property type="evidence" value="ECO:0007669"/>
    <property type="project" value="InterPro"/>
</dbReference>
<feature type="domain" description="Luciferase-like" evidence="2">
    <location>
        <begin position="13"/>
        <end position="313"/>
    </location>
</feature>
<organism evidence="3 4">
    <name type="scientific">Paenibacillus crassostreae</name>
    <dbReference type="NCBI Taxonomy" id="1763538"/>
    <lineage>
        <taxon>Bacteria</taxon>
        <taxon>Bacillati</taxon>
        <taxon>Bacillota</taxon>
        <taxon>Bacilli</taxon>
        <taxon>Bacillales</taxon>
        <taxon>Paenibacillaceae</taxon>
        <taxon>Paenibacillus</taxon>
    </lineage>
</organism>
<dbReference type="InterPro" id="IPR036661">
    <property type="entry name" value="Luciferase-like_sf"/>
</dbReference>
<dbReference type="InterPro" id="IPR011251">
    <property type="entry name" value="Luciferase-like_dom"/>
</dbReference>
<dbReference type="AlphaFoldDB" id="A0A167F809"/>
<proteinExistence type="predicted"/>
<reference evidence="3 4" key="1">
    <citation type="submission" date="2016-02" db="EMBL/GenBank/DDBJ databases">
        <title>Paenibacillus sp. LPB0068, isolated from Crassostrea gigas.</title>
        <authorList>
            <person name="Shin S.-K."/>
            <person name="Yi H."/>
        </authorList>
    </citation>
    <scope>NUCLEOTIDE SEQUENCE [LARGE SCALE GENOMIC DNA]</scope>
    <source>
        <strain evidence="3 4">LPB0068</strain>
    </source>
</reference>
<dbReference type="NCBIfam" id="TIGR03558">
    <property type="entry name" value="oxido_grp_1"/>
    <property type="match status" value="1"/>
</dbReference>
<protein>
    <submittedName>
        <fullName evidence="3">Luciferase</fullName>
    </submittedName>
</protein>
<sequence>MVKDELYNDLQLSILDFVHVHPGSNPIQSLKNSTETVQLADRLGYKRYWFTEHHNTPSQISTSPDLLSLHAASHTKNIRVGSGGIMLPNHSPLKVAENFTLLEALYPGRVDLGIGRASGTDGLTALALQRSQESINANDFPEQLNQLLSFFSRNFPAHHPFKKIVVPGNESIVPDIYMLGSSQGGVQFAIDKGLGFVFAAHLAPRLAIPMLSFYRENFKPSIYMNEPKSMLAIGVITAETEEEANYLAGPVELMWARMATGSRDFSFPTTEEASKYVYTPQEKEARQYNKDRFVIGSAANVAEKLKRMANQALVDEIMIADFYPDQASRLKGYQLLAEEFNLSSK</sequence>
<dbReference type="PANTHER" id="PTHR30137:SF6">
    <property type="entry name" value="LUCIFERASE-LIKE MONOOXYGENASE"/>
    <property type="match status" value="1"/>
</dbReference>
<comment type="similarity">
    <text evidence="1">To bacterial alkanal monooxygenase alpha and beta chains.</text>
</comment>
<dbReference type="STRING" id="1763538.LPB68_01160"/>
<evidence type="ECO:0000313" key="3">
    <source>
        <dbReference type="EMBL" id="OAB76288.1"/>
    </source>
</evidence>